<gene>
    <name evidence="2" type="ORF">NYP16_07305</name>
</gene>
<dbReference type="AlphaFoldDB" id="A0A9X3Z741"/>
<reference evidence="2" key="1">
    <citation type="submission" date="2022-08" db="EMBL/GenBank/DDBJ databases">
        <authorList>
            <person name="Vandamme P."/>
            <person name="Hettiarachchi A."/>
            <person name="Peeters C."/>
            <person name="Cnockaert M."/>
            <person name="Carlier A."/>
        </authorList>
    </citation>
    <scope>NUCLEOTIDE SEQUENCE</scope>
    <source>
        <strain evidence="2">LMG 31809</strain>
    </source>
</reference>
<feature type="transmembrane region" description="Helical" evidence="1">
    <location>
        <begin position="7"/>
        <end position="27"/>
    </location>
</feature>
<comment type="caution">
    <text evidence="2">The sequence shown here is derived from an EMBL/GenBank/DDBJ whole genome shotgun (WGS) entry which is preliminary data.</text>
</comment>
<keyword evidence="1" id="KW-1133">Transmembrane helix</keyword>
<name>A0A9X3Z741_9PROT</name>
<reference evidence="2" key="2">
    <citation type="journal article" date="2023" name="Syst. Appl. Microbiol.">
        <title>Govania unica gen. nov., sp. nov., a rare biosphere bacterium that represents a novel family in the class Alphaproteobacteria.</title>
        <authorList>
            <person name="Vandamme P."/>
            <person name="Peeters C."/>
            <person name="Hettiarachchi A."/>
            <person name="Cnockaert M."/>
            <person name="Carlier A."/>
        </authorList>
    </citation>
    <scope>NUCLEOTIDE SEQUENCE</scope>
    <source>
        <strain evidence="2">LMG 31809</strain>
    </source>
</reference>
<dbReference type="InterPro" id="IPR009935">
    <property type="entry name" value="DUF1467"/>
</dbReference>
<dbReference type="RefSeq" id="WP_274943452.1">
    <property type="nucleotide sequence ID" value="NZ_JANWOI010000002.1"/>
</dbReference>
<dbReference type="Pfam" id="PF07330">
    <property type="entry name" value="DUF1467"/>
    <property type="match status" value="1"/>
</dbReference>
<evidence type="ECO:0000313" key="3">
    <source>
        <dbReference type="Proteomes" id="UP001141619"/>
    </source>
</evidence>
<keyword evidence="1" id="KW-0472">Membrane</keyword>
<sequence>MLDIISPIVVIAIAWWLVFFTLLPIGVKTHEEAGVERPEGTEESAPVNPGIKWKMVVATVASVAIWVLFWLAQKYDLFSFRPD</sequence>
<protein>
    <submittedName>
        <fullName evidence="2">DUF1467 family protein</fullName>
    </submittedName>
</protein>
<accession>A0A9X3Z741</accession>
<keyword evidence="1" id="KW-0812">Transmembrane</keyword>
<feature type="transmembrane region" description="Helical" evidence="1">
    <location>
        <begin position="53"/>
        <end position="72"/>
    </location>
</feature>
<dbReference type="Proteomes" id="UP001141619">
    <property type="component" value="Unassembled WGS sequence"/>
</dbReference>
<keyword evidence="3" id="KW-1185">Reference proteome</keyword>
<evidence type="ECO:0000256" key="1">
    <source>
        <dbReference type="SAM" id="Phobius"/>
    </source>
</evidence>
<organism evidence="2 3">
    <name type="scientific">Govanella unica</name>
    <dbReference type="NCBI Taxonomy" id="2975056"/>
    <lineage>
        <taxon>Bacteria</taxon>
        <taxon>Pseudomonadati</taxon>
        <taxon>Pseudomonadota</taxon>
        <taxon>Alphaproteobacteria</taxon>
        <taxon>Emcibacterales</taxon>
        <taxon>Govanellaceae</taxon>
        <taxon>Govanella</taxon>
    </lineage>
</organism>
<evidence type="ECO:0000313" key="2">
    <source>
        <dbReference type="EMBL" id="MDA5193757.1"/>
    </source>
</evidence>
<proteinExistence type="predicted"/>
<dbReference type="EMBL" id="JANWOI010000002">
    <property type="protein sequence ID" value="MDA5193757.1"/>
    <property type="molecule type" value="Genomic_DNA"/>
</dbReference>